<keyword evidence="2" id="KW-0694">RNA-binding</keyword>
<dbReference type="GO" id="GO:0004519">
    <property type="term" value="F:endonuclease activity"/>
    <property type="evidence" value="ECO:0007669"/>
    <property type="project" value="UniProtKB-UniRule"/>
</dbReference>
<evidence type="ECO:0000256" key="2">
    <source>
        <dbReference type="PIRNR" id="PIRNR029950"/>
    </source>
</evidence>
<keyword evidence="2" id="KW-0255">Endonuclease</keyword>
<dbReference type="InterPro" id="IPR010155">
    <property type="entry name" value="CRISPR-assoc_prot_Cas5d"/>
</dbReference>
<dbReference type="PIRSF" id="PIRSF029950">
    <property type="entry name" value="Cas_CT1134"/>
    <property type="match status" value="1"/>
</dbReference>
<dbReference type="InterPro" id="IPR021124">
    <property type="entry name" value="CRISPR-assoc_prot_Cas5"/>
</dbReference>
<dbReference type="AlphaFoldDB" id="A0AA42CHJ2"/>
<dbReference type="Proteomes" id="UP001165679">
    <property type="component" value="Unassembled WGS sequence"/>
</dbReference>
<dbReference type="EMBL" id="JAPDNT010000005">
    <property type="protein sequence ID" value="MCW3474920.1"/>
    <property type="molecule type" value="Genomic_DNA"/>
</dbReference>
<name>A0AA42CHJ2_9PROT</name>
<dbReference type="RefSeq" id="WP_264713581.1">
    <property type="nucleotide sequence ID" value="NZ_JAPDNT010000005.1"/>
</dbReference>
<organism evidence="3 4">
    <name type="scientific">Limobrevibacterium gyesilva</name>
    <dbReference type="NCBI Taxonomy" id="2991712"/>
    <lineage>
        <taxon>Bacteria</taxon>
        <taxon>Pseudomonadati</taxon>
        <taxon>Pseudomonadota</taxon>
        <taxon>Alphaproteobacteria</taxon>
        <taxon>Acetobacterales</taxon>
        <taxon>Acetobacteraceae</taxon>
        <taxon>Limobrevibacterium</taxon>
    </lineage>
</organism>
<dbReference type="GO" id="GO:0016787">
    <property type="term" value="F:hydrolase activity"/>
    <property type="evidence" value="ECO:0007669"/>
    <property type="project" value="UniProtKB-KW"/>
</dbReference>
<dbReference type="CDD" id="cd09752">
    <property type="entry name" value="Cas5_I-C"/>
    <property type="match status" value="1"/>
</dbReference>
<dbReference type="EC" id="3.1.-.-" evidence="2"/>
<dbReference type="GO" id="GO:0051607">
    <property type="term" value="P:defense response to virus"/>
    <property type="evidence" value="ECO:0007669"/>
    <property type="project" value="UniProtKB-UniRule"/>
</dbReference>
<dbReference type="InterPro" id="IPR013422">
    <property type="entry name" value="CRISPR-assoc_prot_Cas5_N"/>
</dbReference>
<reference evidence="3" key="2">
    <citation type="submission" date="2022-10" db="EMBL/GenBank/DDBJ databases">
        <authorList>
            <person name="Trinh H.N."/>
        </authorList>
    </citation>
    <scope>NUCLEOTIDE SEQUENCE</scope>
    <source>
        <strain evidence="3">RN2-1</strain>
    </source>
</reference>
<dbReference type="NCBIfam" id="TIGR01876">
    <property type="entry name" value="cas_Cas5d"/>
    <property type="match status" value="1"/>
</dbReference>
<keyword evidence="4" id="KW-1185">Reference proteome</keyword>
<dbReference type="GO" id="GO:0003723">
    <property type="term" value="F:RNA binding"/>
    <property type="evidence" value="ECO:0007669"/>
    <property type="project" value="UniProtKB-UniRule"/>
</dbReference>
<evidence type="ECO:0000313" key="3">
    <source>
        <dbReference type="EMBL" id="MCW3474920.1"/>
    </source>
</evidence>
<dbReference type="Pfam" id="PF09704">
    <property type="entry name" value="Cas_Cas5d"/>
    <property type="match status" value="1"/>
</dbReference>
<comment type="similarity">
    <text evidence="2">Belongs to the CRISPR-associated protein Cas5 family. Subtype I-C/Dvulg subfamily.</text>
</comment>
<evidence type="ECO:0000313" key="4">
    <source>
        <dbReference type="Proteomes" id="UP001165679"/>
    </source>
</evidence>
<dbReference type="Gene3D" id="3.30.70.2660">
    <property type="match status" value="1"/>
</dbReference>
<reference evidence="3" key="1">
    <citation type="submission" date="2022-09" db="EMBL/GenBank/DDBJ databases">
        <title>Rhodovastum sp. nov. RN2-1 isolated from soil in Seongnam, South Korea.</title>
        <authorList>
            <person name="Le N.T."/>
        </authorList>
    </citation>
    <scope>NUCLEOTIDE SEQUENCE</scope>
    <source>
        <strain evidence="3">RN2-1</strain>
    </source>
</reference>
<comment type="caution">
    <text evidence="3">The sequence shown here is derived from an EMBL/GenBank/DDBJ whole genome shotgun (WGS) entry which is preliminary data.</text>
</comment>
<proteinExistence type="inferred from homology"/>
<keyword evidence="1 2" id="KW-0051">Antiviral defense</keyword>
<accession>A0AA42CHJ2</accession>
<protein>
    <recommendedName>
        <fullName evidence="2">pre-crRNA processing endonuclease</fullName>
        <ecNumber evidence="2">3.1.-.-</ecNumber>
    </recommendedName>
</protein>
<keyword evidence="2" id="KW-0378">Hydrolase</keyword>
<dbReference type="GO" id="GO:0043571">
    <property type="term" value="P:maintenance of CRISPR repeat elements"/>
    <property type="evidence" value="ECO:0007669"/>
    <property type="project" value="UniProtKB-UniRule"/>
</dbReference>
<keyword evidence="2" id="KW-0540">Nuclease</keyword>
<sequence length="223" mass="25223">MQLIRLKVWGPRALFSRPEMKVERVSYDVITPSAARGILEAIHWKPQMVWRIRRLLVLNPIRFESLRRNEVGSKIPAGKVTAAMRAGSTEGLALHVDKDRQQRAATLLKDVAYVIEARIELTAKGRADPAESVQKHLEMARRRAAKGQYFHHPYLGTREFACDFELLEGEPLQPHESLMGERDLGWMALDLDYAVGMEPQFFRARMVDGVIEVPAPGDEGVVA</sequence>
<evidence type="ECO:0000256" key="1">
    <source>
        <dbReference type="ARBA" id="ARBA00023118"/>
    </source>
</evidence>
<gene>
    <name evidence="3" type="primary">cas5c</name>
    <name evidence="3" type="ORF">OL599_10045</name>
</gene>
<comment type="function">
    <text evidence="2">CRISPR (clustered regularly interspaced short palindromic repeat) is an adaptive immune system that provides protection against mobile genetic elements (viruses, transposable elements and conjugative plasmids). CRISPR clusters contain spacers, sequences complementary to antecedent mobile elements, and target invading nucleic acids. CRISPR clusters are transcribed and processed into CRISPR RNA (crRNA).</text>
</comment>
<dbReference type="NCBIfam" id="TIGR02593">
    <property type="entry name" value="CRISPR_cas5"/>
    <property type="match status" value="1"/>
</dbReference>